<feature type="binding site" evidence="18">
    <location>
        <position position="162"/>
    </location>
    <ligand>
        <name>substrate</name>
    </ligand>
</feature>
<dbReference type="Gene3D" id="1.10.520.10">
    <property type="match status" value="1"/>
</dbReference>
<dbReference type="Pfam" id="PF00141">
    <property type="entry name" value="peroxidase"/>
    <property type="match status" value="1"/>
</dbReference>
<feature type="active site" description="Proton acceptor" evidence="17">
    <location>
        <position position="63"/>
    </location>
</feature>
<dbReference type="EMBL" id="JAAARO010000001">
    <property type="protein sequence ID" value="KAF5752127.1"/>
    <property type="molecule type" value="Genomic_DNA"/>
</dbReference>
<feature type="binding site" evidence="19">
    <location>
        <position position="71"/>
    </location>
    <ligand>
        <name>Ca(2+)</name>
        <dbReference type="ChEBI" id="CHEBI:29108"/>
        <label>1</label>
    </ligand>
</feature>
<dbReference type="EC" id="1.11.1.7" evidence="5"/>
<evidence type="ECO:0000313" key="26">
    <source>
        <dbReference type="Proteomes" id="UP000593562"/>
    </source>
</evidence>
<dbReference type="SUPFAM" id="SSF48113">
    <property type="entry name" value="Heme-dependent peroxidases"/>
    <property type="match status" value="1"/>
</dbReference>
<evidence type="ECO:0000256" key="11">
    <source>
        <dbReference type="ARBA" id="ARBA00022801"/>
    </source>
</evidence>
<feature type="binding site" evidence="19">
    <location>
        <position position="64"/>
    </location>
    <ligand>
        <name>Ca(2+)</name>
        <dbReference type="ChEBI" id="CHEBI:29108"/>
        <label>1</label>
    </ligand>
</feature>
<protein>
    <recommendedName>
        <fullName evidence="5">peroxidase</fullName>
        <ecNumber evidence="5">1.11.1.7</ecNumber>
    </recommendedName>
</protein>
<dbReference type="InParanoid" id="A0A7J7E0L9"/>
<feature type="binding site" evidence="19">
    <location>
        <position position="193"/>
    </location>
    <ligand>
        <name>Ca(2+)</name>
        <dbReference type="ChEBI" id="CHEBI:29108"/>
        <label>2</label>
    </ligand>
</feature>
<feature type="binding site" evidence="19">
    <location>
        <position position="87"/>
    </location>
    <ligand>
        <name>Ca(2+)</name>
        <dbReference type="ChEBI" id="CHEBI:29108"/>
        <label>1</label>
    </ligand>
</feature>
<dbReference type="InterPro" id="IPR000823">
    <property type="entry name" value="Peroxidase_pln"/>
</dbReference>
<keyword evidence="15" id="KW-0443">Lipid metabolism</keyword>
<evidence type="ECO:0000256" key="20">
    <source>
        <dbReference type="PIRSR" id="PIRSR600823-4"/>
    </source>
</evidence>
<keyword evidence="11" id="KW-0378">Hydrolase</keyword>
<dbReference type="GO" id="GO:0140825">
    <property type="term" value="F:lactoperoxidase activity"/>
    <property type="evidence" value="ECO:0007669"/>
    <property type="project" value="UniProtKB-EC"/>
</dbReference>
<sequence>MYLRALFLLFVLIRLCEAKGQGISSNFYEKSCPQLENLVRTSLATIFITNPTSPSAMLRLMFHDCQVQGCDASILIDPVDQENMATEMGSSRNFGIRETELISTIKSLVEAECPQQVSCADILILAARDAVALSGGPLIDVPLGRRDSSIYPSYKLADSQLPPPTLGVDGMIPLFAKMGMNIEESVAILGAHTLGVTHCPNVLGRLNDQGSGKFEGMRPGFEAFLRLRCPEGSIVSNTSFVLNDPTTILFDNQYYVNAIVGRGVLRIDSEMALDPRTAPVVHFFAADEEYFFTTFSSAFVKLSSSGVLTGNQGVIRKHCQELGIKDFTPPYLAPTTVGSVVLQGVNYASGGGGILDHTGKIFGGRINMDAQLDNFANTRQDIISSIGDVAALDLIHASLFSVTMGSNDFINNYLTPVISIPEQKLVSPEVFVGTMISRFRLQLTRLYDMGARKIVVVNVGPIGCIPYQRDTNPGSGNSCVSFPNQLAQLFNIKLRSLAVELSATLDGSRFVYADVYGIVADIIQNYAAYGFENADSSCCHLAGRFGGLIPCGPPSKVCPDRSKYIFWDPYHPSDAANNIIAKRVLDGDTNDFWPMNIRQLIMS</sequence>
<dbReference type="CDD" id="cd00693">
    <property type="entry name" value="secretory_peroxidase"/>
    <property type="match status" value="1"/>
</dbReference>
<evidence type="ECO:0000256" key="7">
    <source>
        <dbReference type="ARBA" id="ARBA00022559"/>
    </source>
</evidence>
<dbReference type="InterPro" id="IPR035669">
    <property type="entry name" value="SGNH_plant_lipase-like"/>
</dbReference>
<dbReference type="Gene3D" id="1.10.420.10">
    <property type="entry name" value="Peroxidase, domain 2"/>
    <property type="match status" value="1"/>
</dbReference>
<keyword evidence="9 19" id="KW-0479">Metal-binding</keyword>
<dbReference type="AlphaFoldDB" id="A0A7J7E0L9"/>
<evidence type="ECO:0000256" key="13">
    <source>
        <dbReference type="ARBA" id="ARBA00023002"/>
    </source>
</evidence>
<dbReference type="InterPro" id="IPR036514">
    <property type="entry name" value="SGNH_hydro_sf"/>
</dbReference>
<feature type="disulfide bond" evidence="21">
    <location>
        <begin position="119"/>
        <end position="319"/>
    </location>
</feature>
<feature type="binding site" evidence="19">
    <location>
        <position position="73"/>
    </location>
    <ligand>
        <name>Ca(2+)</name>
        <dbReference type="ChEBI" id="CHEBI:29108"/>
        <label>1</label>
    </ligand>
</feature>
<evidence type="ECO:0000256" key="5">
    <source>
        <dbReference type="ARBA" id="ARBA00012313"/>
    </source>
</evidence>
<evidence type="ECO:0000256" key="12">
    <source>
        <dbReference type="ARBA" id="ARBA00022963"/>
    </source>
</evidence>
<comment type="function">
    <text evidence="2">Removal of H(2)O(2), oxidation of toxic reductants, biosynthesis and degradation of lignin, suberization, auxin catabolism, response to environmental stresses such as wounding, pathogen attack and oxidative stress. These functions might be dependent on each isozyme/isoform in each plant tissue.</text>
</comment>
<comment type="caution">
    <text evidence="25">The sequence shown here is derived from an EMBL/GenBank/DDBJ whole genome shotgun (WGS) entry which is preliminary data.</text>
</comment>
<feature type="binding site" evidence="19">
    <location>
        <position position="246"/>
    </location>
    <ligand>
        <name>Ca(2+)</name>
        <dbReference type="ChEBI" id="CHEBI:29108"/>
        <label>2</label>
    </ligand>
</feature>
<accession>A0A7J7E0L9</accession>
<dbReference type="PANTHER" id="PTHR45650:SF4">
    <property type="entry name" value="GDSL-LIKE LIPASE_ACYLHYDROLASE FAMILY PROTEIN, EXPRESSED"/>
    <property type="match status" value="1"/>
</dbReference>
<evidence type="ECO:0000256" key="22">
    <source>
        <dbReference type="RuleBase" id="RU004241"/>
    </source>
</evidence>
<keyword evidence="7" id="KW-0575">Peroxidase</keyword>
<dbReference type="FunFam" id="1.10.420.10:FF:000001">
    <property type="entry name" value="Peroxidase"/>
    <property type="match status" value="1"/>
</dbReference>
<feature type="binding site" evidence="19">
    <location>
        <position position="67"/>
    </location>
    <ligand>
        <name>Ca(2+)</name>
        <dbReference type="ChEBI" id="CHEBI:29108"/>
        <label>1</label>
    </ligand>
</feature>
<feature type="binding site" evidence="19">
    <location>
        <position position="251"/>
    </location>
    <ligand>
        <name>Ca(2+)</name>
        <dbReference type="ChEBI" id="CHEBI:29108"/>
        <label>2</label>
    </ligand>
</feature>
<dbReference type="GO" id="GO:0020037">
    <property type="term" value="F:heme binding"/>
    <property type="evidence" value="ECO:0007669"/>
    <property type="project" value="InterPro"/>
</dbReference>
<dbReference type="SUPFAM" id="SSF52266">
    <property type="entry name" value="SGNH hydrolase"/>
    <property type="match status" value="1"/>
</dbReference>
<dbReference type="Proteomes" id="UP000593562">
    <property type="component" value="Unassembled WGS sequence"/>
</dbReference>
<keyword evidence="16 21" id="KW-1015">Disulfide bond</keyword>
<evidence type="ECO:0000256" key="15">
    <source>
        <dbReference type="ARBA" id="ARBA00023098"/>
    </source>
</evidence>
<keyword evidence="13" id="KW-0560">Oxidoreductase</keyword>
<comment type="cofactor">
    <cofactor evidence="19">
        <name>heme b</name>
        <dbReference type="ChEBI" id="CHEBI:60344"/>
    </cofactor>
    <text evidence="19">Binds 1 heme b (iron(II)-protoporphyrin IX) group per subunit.</text>
</comment>
<dbReference type="InterPro" id="IPR010255">
    <property type="entry name" value="Haem_peroxidase_sf"/>
</dbReference>
<dbReference type="PANTHER" id="PTHR45650">
    <property type="entry name" value="GDSL-LIKE LIPASE/ACYLHYDROLASE-RELATED"/>
    <property type="match status" value="1"/>
</dbReference>
<comment type="subcellular location">
    <subcellularLocation>
        <location evidence="3">Secreted</location>
    </subcellularLocation>
</comment>
<dbReference type="GO" id="GO:0016042">
    <property type="term" value="P:lipid catabolic process"/>
    <property type="evidence" value="ECO:0007669"/>
    <property type="project" value="UniProtKB-KW"/>
</dbReference>
<dbReference type="InterPro" id="IPR002016">
    <property type="entry name" value="Haem_peroxidase"/>
</dbReference>
<dbReference type="GO" id="GO:0006979">
    <property type="term" value="P:response to oxidative stress"/>
    <property type="evidence" value="ECO:0007669"/>
    <property type="project" value="InterPro"/>
</dbReference>
<evidence type="ECO:0000256" key="6">
    <source>
        <dbReference type="ARBA" id="ARBA00022525"/>
    </source>
</evidence>
<dbReference type="GO" id="GO:0042744">
    <property type="term" value="P:hydrogen peroxide catabolic process"/>
    <property type="evidence" value="ECO:0007669"/>
    <property type="project" value="InterPro"/>
</dbReference>
<dbReference type="InterPro" id="IPR051238">
    <property type="entry name" value="GDSL_esterase/lipase"/>
</dbReference>
<evidence type="ECO:0000256" key="19">
    <source>
        <dbReference type="PIRSR" id="PIRSR600823-3"/>
    </source>
</evidence>
<evidence type="ECO:0000256" key="8">
    <source>
        <dbReference type="ARBA" id="ARBA00022617"/>
    </source>
</evidence>
<dbReference type="PRINTS" id="PR00458">
    <property type="entry name" value="PEROXIDASE"/>
</dbReference>
<feature type="binding site" description="axial binding residue" evidence="19">
    <location>
        <position position="192"/>
    </location>
    <ligand>
        <name>heme b</name>
        <dbReference type="ChEBI" id="CHEBI:60344"/>
    </ligand>
    <ligandPart>
        <name>Fe</name>
        <dbReference type="ChEBI" id="CHEBI:18248"/>
    </ligandPart>
</feature>
<keyword evidence="26" id="KW-1185">Reference proteome</keyword>
<feature type="disulfide bond" evidence="21">
    <location>
        <begin position="199"/>
        <end position="229"/>
    </location>
</feature>
<evidence type="ECO:0000256" key="10">
    <source>
        <dbReference type="ARBA" id="ARBA00022729"/>
    </source>
</evidence>
<dbReference type="PROSITE" id="PS50873">
    <property type="entry name" value="PEROXIDASE_4"/>
    <property type="match status" value="1"/>
</dbReference>
<evidence type="ECO:0000256" key="4">
    <source>
        <dbReference type="ARBA" id="ARBA00008668"/>
    </source>
</evidence>
<feature type="signal peptide" evidence="23">
    <location>
        <begin position="1"/>
        <end position="18"/>
    </location>
</feature>
<dbReference type="InterPro" id="IPR001087">
    <property type="entry name" value="GDSL"/>
</dbReference>
<feature type="binding site" evidence="19">
    <location>
        <position position="69"/>
    </location>
    <ligand>
        <name>Ca(2+)</name>
        <dbReference type="ChEBI" id="CHEBI:29108"/>
        <label>1</label>
    </ligand>
</feature>
<feature type="disulfide bond" evidence="21">
    <location>
        <begin position="65"/>
        <end position="70"/>
    </location>
</feature>
<keyword evidence="10 23" id="KW-0732">Signal</keyword>
<dbReference type="GO" id="GO:0046872">
    <property type="term" value="F:metal ion binding"/>
    <property type="evidence" value="ECO:0007669"/>
    <property type="project" value="UniProtKB-KW"/>
</dbReference>
<feature type="domain" description="Plant heme peroxidase family profile" evidence="24">
    <location>
        <begin position="22"/>
        <end position="323"/>
    </location>
</feature>
<evidence type="ECO:0000259" key="24">
    <source>
        <dbReference type="PROSITE" id="PS50873"/>
    </source>
</evidence>
<keyword evidence="12" id="KW-0442">Lipid degradation</keyword>
<comment type="catalytic activity">
    <reaction evidence="1">
        <text>2 a phenolic donor + H2O2 = 2 a phenolic radical donor + 2 H2O</text>
        <dbReference type="Rhea" id="RHEA:56136"/>
        <dbReference type="ChEBI" id="CHEBI:15377"/>
        <dbReference type="ChEBI" id="CHEBI:16240"/>
        <dbReference type="ChEBI" id="CHEBI:139520"/>
        <dbReference type="ChEBI" id="CHEBI:139521"/>
        <dbReference type="EC" id="1.11.1.7"/>
    </reaction>
</comment>
<organism evidence="25 26">
    <name type="scientific">Tripterygium wilfordii</name>
    <name type="common">Thunder God vine</name>
    <dbReference type="NCBI Taxonomy" id="458696"/>
    <lineage>
        <taxon>Eukaryota</taxon>
        <taxon>Viridiplantae</taxon>
        <taxon>Streptophyta</taxon>
        <taxon>Embryophyta</taxon>
        <taxon>Tracheophyta</taxon>
        <taxon>Spermatophyta</taxon>
        <taxon>Magnoliopsida</taxon>
        <taxon>eudicotyledons</taxon>
        <taxon>Gunneridae</taxon>
        <taxon>Pentapetalae</taxon>
        <taxon>rosids</taxon>
        <taxon>fabids</taxon>
        <taxon>Celastrales</taxon>
        <taxon>Celastraceae</taxon>
        <taxon>Tripterygium</taxon>
    </lineage>
</organism>
<evidence type="ECO:0000256" key="23">
    <source>
        <dbReference type="SAM" id="SignalP"/>
    </source>
</evidence>
<evidence type="ECO:0000256" key="3">
    <source>
        <dbReference type="ARBA" id="ARBA00004613"/>
    </source>
</evidence>
<keyword evidence="14 19" id="KW-0408">Iron</keyword>
<dbReference type="GO" id="GO:0005576">
    <property type="term" value="C:extracellular region"/>
    <property type="evidence" value="ECO:0007669"/>
    <property type="project" value="UniProtKB-SubCell"/>
</dbReference>
<evidence type="ECO:0000256" key="18">
    <source>
        <dbReference type="PIRSR" id="PIRSR600823-2"/>
    </source>
</evidence>
<name>A0A7J7E0L9_TRIWF</name>
<evidence type="ECO:0000256" key="21">
    <source>
        <dbReference type="PIRSR" id="PIRSR600823-5"/>
    </source>
</evidence>
<keyword evidence="8" id="KW-0349">Heme</keyword>
<feature type="site" description="Transition state stabilizer" evidence="20">
    <location>
        <position position="59"/>
    </location>
</feature>
<feature type="chain" id="PRO_5029624868" description="peroxidase" evidence="23">
    <location>
        <begin position="19"/>
        <end position="603"/>
    </location>
</feature>
<evidence type="ECO:0000256" key="1">
    <source>
        <dbReference type="ARBA" id="ARBA00000189"/>
    </source>
</evidence>
<evidence type="ECO:0000313" key="25">
    <source>
        <dbReference type="EMBL" id="KAF5752127.1"/>
    </source>
</evidence>
<dbReference type="Gene3D" id="3.40.50.1110">
    <property type="entry name" value="SGNH hydrolase"/>
    <property type="match status" value="1"/>
</dbReference>
<feature type="disulfide bond" evidence="21">
    <location>
        <begin position="32"/>
        <end position="113"/>
    </location>
</feature>
<evidence type="ECO:0000256" key="17">
    <source>
        <dbReference type="PIRSR" id="PIRSR600823-1"/>
    </source>
</evidence>
<evidence type="ECO:0000256" key="2">
    <source>
        <dbReference type="ARBA" id="ARBA00002322"/>
    </source>
</evidence>
<comment type="similarity">
    <text evidence="22">Belongs to the peroxidase family.</text>
</comment>
<dbReference type="GO" id="GO:0016788">
    <property type="term" value="F:hydrolase activity, acting on ester bonds"/>
    <property type="evidence" value="ECO:0007669"/>
    <property type="project" value="InterPro"/>
</dbReference>
<dbReference type="FunCoup" id="A0A7J7E0L9">
    <property type="interactions" value="98"/>
</dbReference>
<evidence type="ECO:0000256" key="16">
    <source>
        <dbReference type="ARBA" id="ARBA00023157"/>
    </source>
</evidence>
<keyword evidence="19" id="KW-0106">Calcium</keyword>
<dbReference type="PRINTS" id="PR00461">
    <property type="entry name" value="PLPEROXIDASE"/>
</dbReference>
<keyword evidence="6" id="KW-0964">Secreted</keyword>
<comment type="cofactor">
    <cofactor evidence="19">
        <name>Ca(2+)</name>
        <dbReference type="ChEBI" id="CHEBI:29108"/>
    </cofactor>
    <text evidence="19">Binds 2 calcium ions per subunit.</text>
</comment>
<dbReference type="Pfam" id="PF00657">
    <property type="entry name" value="Lipase_GDSL"/>
    <property type="match status" value="1"/>
</dbReference>
<comment type="similarity">
    <text evidence="4">Belongs to the 'GDSL' lipolytic enzyme family.</text>
</comment>
<reference evidence="25 26" key="1">
    <citation type="journal article" date="2020" name="Nat. Commun.">
        <title>Genome of Tripterygium wilfordii and identification of cytochrome P450 involved in triptolide biosynthesis.</title>
        <authorList>
            <person name="Tu L."/>
            <person name="Su P."/>
            <person name="Zhang Z."/>
            <person name="Gao L."/>
            <person name="Wang J."/>
            <person name="Hu T."/>
            <person name="Zhou J."/>
            <person name="Zhang Y."/>
            <person name="Zhao Y."/>
            <person name="Liu Y."/>
            <person name="Song Y."/>
            <person name="Tong Y."/>
            <person name="Lu Y."/>
            <person name="Yang J."/>
            <person name="Xu C."/>
            <person name="Jia M."/>
            <person name="Peters R.J."/>
            <person name="Huang L."/>
            <person name="Gao W."/>
        </authorList>
    </citation>
    <scope>NUCLEOTIDE SEQUENCE [LARGE SCALE GENOMIC DNA]</scope>
    <source>
        <strain evidence="26">cv. XIE 37</strain>
        <tissue evidence="25">Leaf</tissue>
    </source>
</reference>
<evidence type="ECO:0000256" key="14">
    <source>
        <dbReference type="ARBA" id="ARBA00023004"/>
    </source>
</evidence>
<evidence type="ECO:0000256" key="9">
    <source>
        <dbReference type="ARBA" id="ARBA00022723"/>
    </source>
</evidence>
<gene>
    <name evidence="25" type="ORF">HS088_TW01G00034</name>
</gene>
<dbReference type="InterPro" id="IPR033905">
    <property type="entry name" value="Secretory_peroxidase"/>
</dbReference>
<dbReference type="CDD" id="cd01837">
    <property type="entry name" value="SGNH_plant_lipase_like"/>
    <property type="match status" value="1"/>
</dbReference>
<proteinExistence type="inferred from homology"/>